<dbReference type="Proteomes" id="UP000069940">
    <property type="component" value="Unassembled WGS sequence"/>
</dbReference>
<evidence type="ECO:0000313" key="10">
    <source>
        <dbReference type="Proteomes" id="UP000069940"/>
    </source>
</evidence>
<accession>A0ABM1ZQH8</accession>
<sequence length="1563" mass="176907">MSAKSLDLTTTPCADCGKTSTKDEAMIACDGCDRWLHIRCVGLTTAPKKDKKWFCKEATCQAVFLEYQKQKKASRTKKIAEEFDRLSQKSSDCQPPALSPAVEEKLKAMEAEKIRLEEEMDAELLLREKEMEMKNALKARRMRIERELREKELEKDRLLREKEIEEKEIQLQKELQEKEDHLIRMKEMEKAYRERMSAVDKQLHKAEIVECKKKDVPESVRPQEGPSGMSKPPVVSKLTEANLKLLTEREEDVSEEEESSDSSDAESSLGKEGGTEITSASQTGQRRTGPSKAQLSARSGLTRKLPAFSGKPEERPLFFGAYQASNEACGYTEVENLVRLQDSLKGAALEAVRGQLLLPKSVPRVIAKLRQLYGRPEQLLQSHLDKVRKLESPRADKLATFIPFGNAVEQLCEHLEAAELTLHLVNPILIQDLVSKLPDGEKRQWVQYKKKKKVVTLRTFTDFVAGIVSDACEANVSFDYKPDARSTAGASGRSKPAKEKGALYSHSEVSRSGSIAPEDRMKVVTKWKLCNICLNDHSGQCRFKIRCNVDDCREQHNPLLHPVVSVVGMSAHIRTSSSMMFRMIPVQLYCGERSLTVLAFLDEGASVTLIENGLAERLGLTGVKEKLTINWTSDISRVEKNSSRVNMWTSAVGGRNPEKFLMQTVNTVEKLMLAHQTLDAVEMSAQYKHMRDLPIASYNGRPGVLIGIKNIHAFAPLEARIGTTKEPIAVRCKLGWTVYGPRQADSTSTSGYHHGISNEELHDILKSHYALEESVVKVEKESAEDQRARSIMESTTKRVGQRFETGLLWKTDEVSLPDSYPMALKRLKQLERKLERSPELYQNVRQQIAEYQTKGYAHLATEEVLSGTDSDKVWYLPLNVVVNPKKPGKVRLVWDAAASVQGVSLNSLLLKGPDLLVPLISVITGFRERRIAFGGDIREMYHQLKIIHEDKQAQRFLFRNDSSKPPEVYVMDVATFGSTCSPASAQFIKNRNATDHAVQYPEAAAAIIDRHYVDDYFDSVDTTEEAIQRAEQVKYIHERVLAALGEDCSFGQGKVAFQQNKQSSNERVLGVFWDLGQDMFAFSVSHREEIEQYLYNDKRPTKRIVLSCVMGLFDPLGLLSPFTVHGKVIIQHLWRSGCDWDQDIDDQNWSRWKQWTELLAKVEAVRIPRCYLGDAVSSSIESLELHVFTDASEHAYGCVAYLRSTIVGTVRCSLVMFRAKVAPLKRQSIPRLELMAAVLGARMSQTIVGTHSLPIDRTILWTDSRTVLSWLQSDQHRFKQFVAFRVGEILEITGSRDWRWVPMKQNIADVLTKIDHGVLVSRISGSPVLDEEGVLRVRGRLEKNEELPFDKRFPIILSGRHDITKKLILHYHNKFGHANRETVFNELRQKFWIPKARSAIRQATKEYMWCKVNRCKPCVPMMAPLPVQRTTPHLRPFSAVGVDYLGPVEVSVGRRKEKRWIAVFTCMAVRAVHLDVVHSLSTQSCLMAIRRFACKRGAPEQIFSDNATCFRGADAVIRKTIRNINKECAEKLISAVTSWHFNPPGTPHMGGIWERMVRSVKGL</sequence>
<dbReference type="InterPro" id="IPR008042">
    <property type="entry name" value="Retrotrans_Pao"/>
</dbReference>
<dbReference type="SMART" id="SM00249">
    <property type="entry name" value="PHD"/>
    <property type="match status" value="1"/>
</dbReference>
<dbReference type="SUPFAM" id="SSF53098">
    <property type="entry name" value="Ribonuclease H-like"/>
    <property type="match status" value="1"/>
</dbReference>
<dbReference type="PROSITE" id="PS50016">
    <property type="entry name" value="ZF_PHD_2"/>
    <property type="match status" value="1"/>
</dbReference>
<dbReference type="Gene3D" id="3.30.70.270">
    <property type="match status" value="1"/>
</dbReference>
<dbReference type="RefSeq" id="XP_062713681.1">
    <property type="nucleotide sequence ID" value="XM_062857697.1"/>
</dbReference>
<evidence type="ECO:0000256" key="2">
    <source>
        <dbReference type="ARBA" id="ARBA00022771"/>
    </source>
</evidence>
<feature type="coiled-coil region" evidence="5">
    <location>
        <begin position="99"/>
        <end position="191"/>
    </location>
</feature>
<evidence type="ECO:0000256" key="4">
    <source>
        <dbReference type="PROSITE-ProRule" id="PRU00146"/>
    </source>
</evidence>
<keyword evidence="5" id="KW-0175">Coiled coil</keyword>
<dbReference type="SUPFAM" id="SSF57903">
    <property type="entry name" value="FYVE/PHD zinc finger"/>
    <property type="match status" value="1"/>
</dbReference>
<feature type="compositionally biased region" description="Polar residues" evidence="6">
    <location>
        <begin position="276"/>
        <end position="299"/>
    </location>
</feature>
<dbReference type="InterPro" id="IPR043502">
    <property type="entry name" value="DNA/RNA_pol_sf"/>
</dbReference>
<feature type="region of interest" description="Disordered" evidence="6">
    <location>
        <begin position="248"/>
        <end position="308"/>
    </location>
</feature>
<dbReference type="InterPro" id="IPR001965">
    <property type="entry name" value="Znf_PHD"/>
</dbReference>
<keyword evidence="10" id="KW-1185">Reference proteome</keyword>
<evidence type="ECO:0000259" key="7">
    <source>
        <dbReference type="PROSITE" id="PS50016"/>
    </source>
</evidence>
<feature type="domain" description="PHD-type" evidence="7">
    <location>
        <begin position="10"/>
        <end position="61"/>
    </location>
</feature>
<dbReference type="Pfam" id="PF17921">
    <property type="entry name" value="Integrase_H2C2"/>
    <property type="match status" value="1"/>
</dbReference>
<evidence type="ECO:0000256" key="6">
    <source>
        <dbReference type="SAM" id="MobiDB-lite"/>
    </source>
</evidence>
<dbReference type="InterPro" id="IPR013083">
    <property type="entry name" value="Znf_RING/FYVE/PHD"/>
</dbReference>
<dbReference type="InterPro" id="IPR005312">
    <property type="entry name" value="DUF1759"/>
</dbReference>
<organism evidence="9 10">
    <name type="scientific">Aedes albopictus</name>
    <name type="common">Asian tiger mosquito</name>
    <name type="synonym">Stegomyia albopicta</name>
    <dbReference type="NCBI Taxonomy" id="7160"/>
    <lineage>
        <taxon>Eukaryota</taxon>
        <taxon>Metazoa</taxon>
        <taxon>Ecdysozoa</taxon>
        <taxon>Arthropoda</taxon>
        <taxon>Hexapoda</taxon>
        <taxon>Insecta</taxon>
        <taxon>Pterygota</taxon>
        <taxon>Neoptera</taxon>
        <taxon>Endopterygota</taxon>
        <taxon>Diptera</taxon>
        <taxon>Nematocera</taxon>
        <taxon>Culicoidea</taxon>
        <taxon>Culicidae</taxon>
        <taxon>Culicinae</taxon>
        <taxon>Aedini</taxon>
        <taxon>Aedes</taxon>
        <taxon>Stegomyia</taxon>
    </lineage>
</organism>
<keyword evidence="2 4" id="KW-0863">Zinc-finger</keyword>
<evidence type="ECO:0000256" key="5">
    <source>
        <dbReference type="SAM" id="Coils"/>
    </source>
</evidence>
<keyword evidence="3" id="KW-0862">Zinc</keyword>
<dbReference type="PANTHER" id="PTHR47331:SF5">
    <property type="entry name" value="RIBONUCLEASE H"/>
    <property type="match status" value="1"/>
</dbReference>
<feature type="domain" description="Integrase catalytic" evidence="8">
    <location>
        <begin position="1432"/>
        <end position="1563"/>
    </location>
</feature>
<dbReference type="PROSITE" id="PS50994">
    <property type="entry name" value="INTEGRASE"/>
    <property type="match status" value="1"/>
</dbReference>
<evidence type="ECO:0000313" key="9">
    <source>
        <dbReference type="EnsemblMetazoa" id="AALFPA23_020699.P30568"/>
    </source>
</evidence>
<reference evidence="9" key="2">
    <citation type="submission" date="2025-05" db="UniProtKB">
        <authorList>
            <consortium name="EnsemblMetazoa"/>
        </authorList>
    </citation>
    <scope>IDENTIFICATION</scope>
    <source>
        <strain evidence="9">Foshan</strain>
    </source>
</reference>
<dbReference type="InterPro" id="IPR036397">
    <property type="entry name" value="RNaseH_sf"/>
</dbReference>
<dbReference type="Pfam" id="PF03564">
    <property type="entry name" value="DUF1759"/>
    <property type="match status" value="1"/>
</dbReference>
<dbReference type="InterPro" id="IPR019787">
    <property type="entry name" value="Znf_PHD-finger"/>
</dbReference>
<dbReference type="Gene3D" id="3.10.10.10">
    <property type="entry name" value="HIV Type 1 Reverse Transcriptase, subunit A, domain 1"/>
    <property type="match status" value="1"/>
</dbReference>
<dbReference type="PANTHER" id="PTHR47331">
    <property type="entry name" value="PHD-TYPE DOMAIN-CONTAINING PROTEIN"/>
    <property type="match status" value="1"/>
</dbReference>
<dbReference type="InterPro" id="IPR041588">
    <property type="entry name" value="Integrase_H2C2"/>
</dbReference>
<reference evidence="10" key="1">
    <citation type="journal article" date="2015" name="Proc. Natl. Acad. Sci. U.S.A.">
        <title>Genome sequence of the Asian Tiger mosquito, Aedes albopictus, reveals insights into its biology, genetics, and evolution.</title>
        <authorList>
            <person name="Chen X.G."/>
            <person name="Jiang X."/>
            <person name="Gu J."/>
            <person name="Xu M."/>
            <person name="Wu Y."/>
            <person name="Deng Y."/>
            <person name="Zhang C."/>
            <person name="Bonizzoni M."/>
            <person name="Dermauw W."/>
            <person name="Vontas J."/>
            <person name="Armbruster P."/>
            <person name="Huang X."/>
            <person name="Yang Y."/>
            <person name="Zhang H."/>
            <person name="He W."/>
            <person name="Peng H."/>
            <person name="Liu Y."/>
            <person name="Wu K."/>
            <person name="Chen J."/>
            <person name="Lirakis M."/>
            <person name="Topalis P."/>
            <person name="Van Leeuwen T."/>
            <person name="Hall A.B."/>
            <person name="Jiang X."/>
            <person name="Thorpe C."/>
            <person name="Mueller R.L."/>
            <person name="Sun C."/>
            <person name="Waterhouse R.M."/>
            <person name="Yan G."/>
            <person name="Tu Z.J."/>
            <person name="Fang X."/>
            <person name="James A.A."/>
        </authorList>
    </citation>
    <scope>NUCLEOTIDE SEQUENCE [LARGE SCALE GENOMIC DNA]</scope>
    <source>
        <strain evidence="10">Foshan</strain>
    </source>
</reference>
<evidence type="ECO:0000256" key="1">
    <source>
        <dbReference type="ARBA" id="ARBA00022723"/>
    </source>
</evidence>
<name>A0ABM1ZQH8_AEDAL</name>
<keyword evidence="1" id="KW-0479">Metal-binding</keyword>
<evidence type="ECO:0000259" key="8">
    <source>
        <dbReference type="PROSITE" id="PS50994"/>
    </source>
</evidence>
<dbReference type="Gene3D" id="3.30.420.10">
    <property type="entry name" value="Ribonuclease H-like superfamily/Ribonuclease H"/>
    <property type="match status" value="1"/>
</dbReference>
<dbReference type="GeneID" id="134290537"/>
<evidence type="ECO:0000256" key="3">
    <source>
        <dbReference type="ARBA" id="ARBA00022833"/>
    </source>
</evidence>
<dbReference type="InterPro" id="IPR011011">
    <property type="entry name" value="Znf_FYVE_PHD"/>
</dbReference>
<feature type="compositionally biased region" description="Acidic residues" evidence="6">
    <location>
        <begin position="249"/>
        <end position="264"/>
    </location>
</feature>
<dbReference type="Gene3D" id="3.30.40.10">
    <property type="entry name" value="Zinc/RING finger domain, C3HC4 (zinc finger)"/>
    <property type="match status" value="1"/>
</dbReference>
<dbReference type="Pfam" id="PF00628">
    <property type="entry name" value="PHD"/>
    <property type="match status" value="1"/>
</dbReference>
<dbReference type="InterPro" id="IPR001584">
    <property type="entry name" value="Integrase_cat-core"/>
</dbReference>
<feature type="region of interest" description="Disordered" evidence="6">
    <location>
        <begin position="214"/>
        <end position="236"/>
    </location>
</feature>
<dbReference type="SUPFAM" id="SSF56672">
    <property type="entry name" value="DNA/RNA polymerases"/>
    <property type="match status" value="1"/>
</dbReference>
<proteinExistence type="predicted"/>
<feature type="region of interest" description="Disordered" evidence="6">
    <location>
        <begin position="483"/>
        <end position="505"/>
    </location>
</feature>
<protein>
    <submittedName>
        <fullName evidence="9">Uncharacterized protein</fullName>
    </submittedName>
</protein>
<dbReference type="EnsemblMetazoa" id="AALFPA23_020699.R30568">
    <property type="protein sequence ID" value="AALFPA23_020699.P30568"/>
    <property type="gene ID" value="AALFPA23_020699"/>
</dbReference>
<dbReference type="Pfam" id="PF05380">
    <property type="entry name" value="Peptidase_A17"/>
    <property type="match status" value="1"/>
</dbReference>
<dbReference type="InterPro" id="IPR012337">
    <property type="entry name" value="RNaseH-like_sf"/>
</dbReference>
<dbReference type="InterPro" id="IPR043128">
    <property type="entry name" value="Rev_trsase/Diguanyl_cyclase"/>
</dbReference>